<dbReference type="GO" id="GO:0071949">
    <property type="term" value="F:FAD binding"/>
    <property type="evidence" value="ECO:0007669"/>
    <property type="project" value="InterPro"/>
</dbReference>
<evidence type="ECO:0000313" key="7">
    <source>
        <dbReference type="Proteomes" id="UP000650833"/>
    </source>
</evidence>
<dbReference type="PANTHER" id="PTHR47178">
    <property type="entry name" value="MONOOXYGENASE, FAD-BINDING"/>
    <property type="match status" value="1"/>
</dbReference>
<dbReference type="EMBL" id="JAEPRC010000094">
    <property type="protein sequence ID" value="KAG2209570.1"/>
    <property type="molecule type" value="Genomic_DNA"/>
</dbReference>
<dbReference type="Gene3D" id="3.50.50.60">
    <property type="entry name" value="FAD/NAD(P)-binding domain"/>
    <property type="match status" value="1"/>
</dbReference>
<comment type="caution">
    <text evidence="6">The sequence shown here is derived from an EMBL/GenBank/DDBJ whole genome shotgun (WGS) entry which is preliminary data.</text>
</comment>
<name>A0A8H7V713_9FUNG</name>
<feature type="domain" description="FAD-binding" evidence="5">
    <location>
        <begin position="12"/>
        <end position="244"/>
    </location>
</feature>
<keyword evidence="7" id="KW-1185">Reference proteome</keyword>
<dbReference type="Pfam" id="PF01494">
    <property type="entry name" value="FAD_binding_3"/>
    <property type="match status" value="2"/>
</dbReference>
<gene>
    <name evidence="6" type="ORF">INT46_002820</name>
</gene>
<evidence type="ECO:0000256" key="4">
    <source>
        <dbReference type="ARBA" id="ARBA00023033"/>
    </source>
</evidence>
<organism evidence="6 7">
    <name type="scientific">Mucor plumbeus</name>
    <dbReference type="NCBI Taxonomy" id="97098"/>
    <lineage>
        <taxon>Eukaryota</taxon>
        <taxon>Fungi</taxon>
        <taxon>Fungi incertae sedis</taxon>
        <taxon>Mucoromycota</taxon>
        <taxon>Mucoromycotina</taxon>
        <taxon>Mucoromycetes</taxon>
        <taxon>Mucorales</taxon>
        <taxon>Mucorineae</taxon>
        <taxon>Mucoraceae</taxon>
        <taxon>Mucor</taxon>
    </lineage>
</organism>
<feature type="domain" description="FAD-binding" evidence="5">
    <location>
        <begin position="330"/>
        <end position="395"/>
    </location>
</feature>
<reference evidence="6" key="1">
    <citation type="submission" date="2020-12" db="EMBL/GenBank/DDBJ databases">
        <title>Metabolic potential, ecology and presence of endohyphal bacteria is reflected in genomic diversity of Mucoromycotina.</title>
        <authorList>
            <person name="Muszewska A."/>
            <person name="Okrasinska A."/>
            <person name="Steczkiewicz K."/>
            <person name="Drgas O."/>
            <person name="Orlowska M."/>
            <person name="Perlinska-Lenart U."/>
            <person name="Aleksandrzak-Piekarczyk T."/>
            <person name="Szatraj K."/>
            <person name="Zielenkiewicz U."/>
            <person name="Pilsyk S."/>
            <person name="Malc E."/>
            <person name="Mieczkowski P."/>
            <person name="Kruszewska J.S."/>
            <person name="Biernat P."/>
            <person name="Pawlowska J."/>
        </authorList>
    </citation>
    <scope>NUCLEOTIDE SEQUENCE</scope>
    <source>
        <strain evidence="6">CBS 226.32</strain>
    </source>
</reference>
<evidence type="ECO:0000256" key="1">
    <source>
        <dbReference type="ARBA" id="ARBA00022630"/>
    </source>
</evidence>
<dbReference type="Proteomes" id="UP000650833">
    <property type="component" value="Unassembled WGS sequence"/>
</dbReference>
<keyword evidence="1" id="KW-0285">Flavoprotein</keyword>
<dbReference type="OrthoDB" id="655030at2759"/>
<dbReference type="InterPro" id="IPR036188">
    <property type="entry name" value="FAD/NAD-bd_sf"/>
</dbReference>
<dbReference type="InterPro" id="IPR002938">
    <property type="entry name" value="FAD-bd"/>
</dbReference>
<evidence type="ECO:0000256" key="3">
    <source>
        <dbReference type="ARBA" id="ARBA00023002"/>
    </source>
</evidence>
<keyword evidence="2" id="KW-0274">FAD</keyword>
<evidence type="ECO:0000313" key="6">
    <source>
        <dbReference type="EMBL" id="KAG2209570.1"/>
    </source>
</evidence>
<dbReference type="SUPFAM" id="SSF51905">
    <property type="entry name" value="FAD/NAD(P)-binding domain"/>
    <property type="match status" value="1"/>
</dbReference>
<keyword evidence="3" id="KW-0560">Oxidoreductase</keyword>
<dbReference type="GO" id="GO:0004497">
    <property type="term" value="F:monooxygenase activity"/>
    <property type="evidence" value="ECO:0007669"/>
    <property type="project" value="UniProtKB-KW"/>
</dbReference>
<proteinExistence type="predicted"/>
<dbReference type="AlphaFoldDB" id="A0A8H7V713"/>
<evidence type="ECO:0000259" key="5">
    <source>
        <dbReference type="Pfam" id="PF01494"/>
    </source>
</evidence>
<protein>
    <recommendedName>
        <fullName evidence="5">FAD-binding domain-containing protein</fullName>
    </recommendedName>
</protein>
<accession>A0A8H7V713</accession>
<evidence type="ECO:0000256" key="2">
    <source>
        <dbReference type="ARBA" id="ARBA00022827"/>
    </source>
</evidence>
<dbReference type="PANTHER" id="PTHR47178:SF1">
    <property type="entry name" value="FAD-BINDING DOMAIN-CONTAINING PROTEIN-RELATED"/>
    <property type="match status" value="1"/>
</dbReference>
<sequence length="422" mass="47061">MSNTTTEKLQNILIMGAGLAGLTLANYLQLHNIPYQVYERDASANVRPQGWSITLNFALKALKQCLPEEAFEDLNTKISTIPEKDEGLSFSFCDANTSESLMTRFFEPGTSYRANREHLRNWLLERVKDNVNWGKKVLQFQEDKDAKTVTVFFEDGTQATGDLLVGCDGIRSPIASQLLGGKEEMEKLTVPLPIDSFGVLHWVSEETWLRISSNPNYIAVLNGQHEQVEGVKGKVFNMFCSVKNIDRTRPDSYCISWSVSHYSGLPSSKKQLEDFSAEKLALTKLWAANGFHSGSLYQDLIMSTPDDTTLYPITVQDRYPIAEKIAAPGSRVVLVGDSAHPMTMFKGEGGNHAMVDAANLGTELLRAYQGEKSIIDALNTYNAEMIERGGKAVQESHDFAMMVHTNPELMLNTIRSSVFQRI</sequence>
<keyword evidence="4" id="KW-0503">Monooxygenase</keyword>
<dbReference type="PRINTS" id="PR00420">
    <property type="entry name" value="RNGMNOXGNASE"/>
</dbReference>